<proteinExistence type="predicted"/>
<reference evidence="1" key="1">
    <citation type="submission" date="2018-02" db="EMBL/GenBank/DDBJ databases">
        <title>The genomes of Aspergillus section Nigri reveals drivers in fungal speciation.</title>
        <authorList>
            <consortium name="DOE Joint Genome Institute"/>
            <person name="Vesth T.C."/>
            <person name="Nybo J."/>
            <person name="Theobald S."/>
            <person name="Brandl J."/>
            <person name="Frisvad J.C."/>
            <person name="Nielsen K.F."/>
            <person name="Lyhne E.K."/>
            <person name="Kogle M.E."/>
            <person name="Kuo A."/>
            <person name="Riley R."/>
            <person name="Clum A."/>
            <person name="Nolan M."/>
            <person name="Lipzen A."/>
            <person name="Salamov A."/>
            <person name="Henrissat B."/>
            <person name="Wiebenga A."/>
            <person name="De vries R.P."/>
            <person name="Grigoriev I.V."/>
            <person name="Mortensen U.H."/>
            <person name="Andersen M.R."/>
            <person name="Baker S.E."/>
        </authorList>
    </citation>
    <scope>NUCLEOTIDE SEQUENCE</scope>
    <source>
        <strain evidence="1">CBS 621.78</strain>
    </source>
</reference>
<dbReference type="Proteomes" id="UP000249057">
    <property type="component" value="Unassembled WGS sequence"/>
</dbReference>
<keyword evidence="2" id="KW-1185">Reference proteome</keyword>
<accession>A0ACD1G794</accession>
<organism evidence="1 2">
    <name type="scientific">Aspergillus brunneoviolaceus CBS 621.78</name>
    <dbReference type="NCBI Taxonomy" id="1450534"/>
    <lineage>
        <taxon>Eukaryota</taxon>
        <taxon>Fungi</taxon>
        <taxon>Dikarya</taxon>
        <taxon>Ascomycota</taxon>
        <taxon>Pezizomycotina</taxon>
        <taxon>Eurotiomycetes</taxon>
        <taxon>Eurotiomycetidae</taxon>
        <taxon>Eurotiales</taxon>
        <taxon>Aspergillaceae</taxon>
        <taxon>Aspergillus</taxon>
        <taxon>Aspergillus subgen. Circumdati</taxon>
    </lineage>
</organism>
<dbReference type="EMBL" id="KZ825347">
    <property type="protein sequence ID" value="RAH45126.1"/>
    <property type="molecule type" value="Genomic_DNA"/>
</dbReference>
<evidence type="ECO:0000313" key="1">
    <source>
        <dbReference type="EMBL" id="RAH45126.1"/>
    </source>
</evidence>
<gene>
    <name evidence="1" type="ORF">BO95DRAFT_443305</name>
</gene>
<evidence type="ECO:0000313" key="2">
    <source>
        <dbReference type="Proteomes" id="UP000249057"/>
    </source>
</evidence>
<protein>
    <submittedName>
        <fullName evidence="1">DUF159 domain protein</fullName>
    </submittedName>
</protein>
<sequence length="467" mass="52853">MCGRYALGVRMNFVRHRLQEQGMPVDEVPDDDEVRETYNFAPGNNGAVYRVDTASTGVEEHEHEHEQQHEPPEHDDNETPTNPQQDPTTTTHPPSPDKQNVSNRPRYKIQSMRWGLIPFWTKRKPDYGSLMRTINCRDDSLLEDRGMWTSMKRKKRCVVVCQGFFEWLKKGPGGKEKVPHFVRRRDGDLMCFAGLWDCVRYEGESLLCFCCRSPRVGGGFVRGFLELMLMRTGEGKGSDEELYTFTIITTSSNPYLRFLHDRMPVILEPNSDAMNRWLDPGRTTWSKELQAMLKPYEGELECYQVPKEVGKVGNNSPDFIVPVSSKENKSNIANFFANAKKAAPESGDAPSKEDSDDKTVKDEPDHRDTVDTEWTEDNAPLPATGVKREHPAESPAEVEDEAAKRQKTQPSPPASPDQGTEQKASPTQAPSRGKQMRSATHNQKPAKKPQQKKAAAGTQPITNFFQK</sequence>
<name>A0ACD1G794_9EURO</name>